<evidence type="ECO:0000259" key="6">
    <source>
        <dbReference type="PROSITE" id="PS50113"/>
    </source>
</evidence>
<evidence type="ECO:0000256" key="1">
    <source>
        <dbReference type="ARBA" id="ARBA00001946"/>
    </source>
</evidence>
<dbReference type="SUPFAM" id="SSF55073">
    <property type="entry name" value="Nucleotide cyclase"/>
    <property type="match status" value="1"/>
</dbReference>
<dbReference type="EC" id="2.7.7.65" evidence="2"/>
<feature type="domain" description="GGDEF" evidence="7">
    <location>
        <begin position="313"/>
        <end position="441"/>
    </location>
</feature>
<dbReference type="SMART" id="SM00086">
    <property type="entry name" value="PAC"/>
    <property type="match status" value="2"/>
</dbReference>
<dbReference type="GO" id="GO:0052621">
    <property type="term" value="F:diguanylate cyclase activity"/>
    <property type="evidence" value="ECO:0007669"/>
    <property type="project" value="UniProtKB-EC"/>
</dbReference>
<dbReference type="SUPFAM" id="SSF55785">
    <property type="entry name" value="PYP-like sensor domain (PAS domain)"/>
    <property type="match status" value="2"/>
</dbReference>
<proteinExistence type="predicted"/>
<sequence length="441" mass="49677">MAALRLKDPFHQAILDSANLTIIATQPDGVITYANSFALSLLGYQESELLNQQTPALFHDPEEVAARAQCLSAQLGYQVPVGFETFVILAKQGTPDENDWHYISKTGQRIPIHLSVTAIYDQDNSLIGFLGIGRDLTELRLSQQHEQESQQRFQLLAEAAFEAIVLSESGIITDVNQEFERLFQCPRTQAIGLSILEIVAPEYQDLVQGYIQSGHNEPYEARVKTLKGKTFYAEVCGKSAEYAGKTVRISALRDISERKYYEQALESQQTELEDLNNRLALLANTDELTQLPNKRALMQCLNRYFGFSKRHDKALSVLVFDIDFFKKFNDQHGHLEGDRVLQLVAKTAGRGLRRGDYLGRFGGEEFVIILPETHLAQALLVAEKVRLNIQNDRSSQHQLTVSIGAAELLAEHDEPEQLLHDADMQLYKAKQAGRNRCYPLN</sequence>
<dbReference type="CDD" id="cd01949">
    <property type="entry name" value="GGDEF"/>
    <property type="match status" value="1"/>
</dbReference>
<dbReference type="SMART" id="SM00267">
    <property type="entry name" value="GGDEF"/>
    <property type="match status" value="1"/>
</dbReference>
<dbReference type="PROSITE" id="PS50113">
    <property type="entry name" value="PAC"/>
    <property type="match status" value="1"/>
</dbReference>
<evidence type="ECO:0000256" key="4">
    <source>
        <dbReference type="SAM" id="Coils"/>
    </source>
</evidence>
<dbReference type="Pfam" id="PF00989">
    <property type="entry name" value="PAS"/>
    <property type="match status" value="1"/>
</dbReference>
<dbReference type="Proteomes" id="UP000191418">
    <property type="component" value="Unassembled WGS sequence"/>
</dbReference>
<dbReference type="InterPro" id="IPR043128">
    <property type="entry name" value="Rev_trsase/Diguanyl_cyclase"/>
</dbReference>
<dbReference type="GO" id="GO:0005886">
    <property type="term" value="C:plasma membrane"/>
    <property type="evidence" value="ECO:0007669"/>
    <property type="project" value="TreeGrafter"/>
</dbReference>
<comment type="catalytic activity">
    <reaction evidence="3">
        <text>2 GTP = 3',3'-c-di-GMP + 2 diphosphate</text>
        <dbReference type="Rhea" id="RHEA:24898"/>
        <dbReference type="ChEBI" id="CHEBI:33019"/>
        <dbReference type="ChEBI" id="CHEBI:37565"/>
        <dbReference type="ChEBI" id="CHEBI:58805"/>
        <dbReference type="EC" id="2.7.7.65"/>
    </reaction>
</comment>
<dbReference type="GO" id="GO:0043709">
    <property type="term" value="P:cell adhesion involved in single-species biofilm formation"/>
    <property type="evidence" value="ECO:0007669"/>
    <property type="project" value="TreeGrafter"/>
</dbReference>
<evidence type="ECO:0000259" key="7">
    <source>
        <dbReference type="PROSITE" id="PS50887"/>
    </source>
</evidence>
<dbReference type="EMBL" id="MTSM01000004">
    <property type="protein sequence ID" value="OPX56315.1"/>
    <property type="molecule type" value="Genomic_DNA"/>
</dbReference>
<dbReference type="Pfam" id="PF13426">
    <property type="entry name" value="PAS_9"/>
    <property type="match status" value="1"/>
</dbReference>
<dbReference type="GO" id="GO:1902201">
    <property type="term" value="P:negative regulation of bacterial-type flagellum-dependent cell motility"/>
    <property type="evidence" value="ECO:0007669"/>
    <property type="project" value="TreeGrafter"/>
</dbReference>
<dbReference type="NCBIfam" id="TIGR00254">
    <property type="entry name" value="GGDEF"/>
    <property type="match status" value="1"/>
</dbReference>
<dbReference type="Pfam" id="PF00990">
    <property type="entry name" value="GGDEF"/>
    <property type="match status" value="1"/>
</dbReference>
<dbReference type="InterPro" id="IPR029787">
    <property type="entry name" value="Nucleotide_cyclase"/>
</dbReference>
<dbReference type="InterPro" id="IPR013767">
    <property type="entry name" value="PAS_fold"/>
</dbReference>
<dbReference type="PROSITE" id="PS50112">
    <property type="entry name" value="PAS"/>
    <property type="match status" value="1"/>
</dbReference>
<dbReference type="PANTHER" id="PTHR45138">
    <property type="entry name" value="REGULATORY COMPONENTS OF SENSORY TRANSDUCTION SYSTEM"/>
    <property type="match status" value="1"/>
</dbReference>
<dbReference type="AlphaFoldDB" id="A0A1T4LXX7"/>
<evidence type="ECO:0000259" key="5">
    <source>
        <dbReference type="PROSITE" id="PS50112"/>
    </source>
</evidence>
<dbReference type="InterPro" id="IPR000700">
    <property type="entry name" value="PAS-assoc_C"/>
</dbReference>
<dbReference type="Gene3D" id="3.30.70.270">
    <property type="match status" value="1"/>
</dbReference>
<dbReference type="FunFam" id="3.30.70.270:FF:000001">
    <property type="entry name" value="Diguanylate cyclase domain protein"/>
    <property type="match status" value="1"/>
</dbReference>
<feature type="coiled-coil region" evidence="4">
    <location>
        <begin position="258"/>
        <end position="285"/>
    </location>
</feature>
<dbReference type="SMART" id="SM00091">
    <property type="entry name" value="PAS"/>
    <property type="match status" value="2"/>
</dbReference>
<feature type="domain" description="PAS" evidence="5">
    <location>
        <begin position="7"/>
        <end position="63"/>
    </location>
</feature>
<dbReference type="InterPro" id="IPR035965">
    <property type="entry name" value="PAS-like_dom_sf"/>
</dbReference>
<organism evidence="8 9">
    <name type="scientific">Oceanospirillum multiglobuliferum</name>
    <dbReference type="NCBI Taxonomy" id="64969"/>
    <lineage>
        <taxon>Bacteria</taxon>
        <taxon>Pseudomonadati</taxon>
        <taxon>Pseudomonadota</taxon>
        <taxon>Gammaproteobacteria</taxon>
        <taxon>Oceanospirillales</taxon>
        <taxon>Oceanospirillaceae</taxon>
        <taxon>Oceanospirillum</taxon>
    </lineage>
</organism>
<reference evidence="8 9" key="1">
    <citation type="submission" date="2017-01" db="EMBL/GenBank/DDBJ databases">
        <title>Genome Sequencing of a Marine Spirillum, Oceanospirillum multiglobuliferum ATCC 33336, from Japan.</title>
        <authorList>
            <person name="Carney J.G."/>
            <person name="Trachtenberg A.M."/>
            <person name="Rheaume B.A."/>
            <person name="Linnane J.D."/>
            <person name="Pitts N.L."/>
            <person name="Mykles D.L."/>
            <person name="Maclea K.S."/>
        </authorList>
    </citation>
    <scope>NUCLEOTIDE SEQUENCE [LARGE SCALE GENOMIC DNA]</scope>
    <source>
        <strain evidence="8 9">ATCC 33336</strain>
    </source>
</reference>
<dbReference type="CDD" id="cd00130">
    <property type="entry name" value="PAS"/>
    <property type="match status" value="2"/>
</dbReference>
<accession>A0A1T4LXX7</accession>
<feature type="domain" description="PAC" evidence="6">
    <location>
        <begin position="96"/>
        <end position="148"/>
    </location>
</feature>
<dbReference type="NCBIfam" id="TIGR00229">
    <property type="entry name" value="sensory_box"/>
    <property type="match status" value="2"/>
</dbReference>
<dbReference type="PROSITE" id="PS50887">
    <property type="entry name" value="GGDEF"/>
    <property type="match status" value="1"/>
</dbReference>
<gene>
    <name evidence="8" type="ORF">BTE48_04920</name>
</gene>
<dbReference type="STRING" id="64969.SAMN02745127_00580"/>
<dbReference type="InterPro" id="IPR000014">
    <property type="entry name" value="PAS"/>
</dbReference>
<protein>
    <recommendedName>
        <fullName evidence="2">diguanylate cyclase</fullName>
        <ecNumber evidence="2">2.7.7.65</ecNumber>
    </recommendedName>
</protein>
<dbReference type="InterPro" id="IPR000160">
    <property type="entry name" value="GGDEF_dom"/>
</dbReference>
<dbReference type="RefSeq" id="WP_078744191.1">
    <property type="nucleotide sequence ID" value="NZ_FUXG01000003.1"/>
</dbReference>
<name>A0A1T4LXX7_9GAMM</name>
<evidence type="ECO:0000313" key="8">
    <source>
        <dbReference type="EMBL" id="OPX56315.1"/>
    </source>
</evidence>
<dbReference type="OrthoDB" id="8416215at2"/>
<evidence type="ECO:0000313" key="9">
    <source>
        <dbReference type="Proteomes" id="UP000191418"/>
    </source>
</evidence>
<dbReference type="InterPro" id="IPR050469">
    <property type="entry name" value="Diguanylate_Cyclase"/>
</dbReference>
<evidence type="ECO:0000256" key="3">
    <source>
        <dbReference type="ARBA" id="ARBA00034247"/>
    </source>
</evidence>
<keyword evidence="9" id="KW-1185">Reference proteome</keyword>
<dbReference type="PANTHER" id="PTHR45138:SF9">
    <property type="entry name" value="DIGUANYLATE CYCLASE DGCM-RELATED"/>
    <property type="match status" value="1"/>
</dbReference>
<dbReference type="InterPro" id="IPR001610">
    <property type="entry name" value="PAC"/>
</dbReference>
<keyword evidence="4" id="KW-0175">Coiled coil</keyword>
<comment type="cofactor">
    <cofactor evidence="1">
        <name>Mg(2+)</name>
        <dbReference type="ChEBI" id="CHEBI:18420"/>
    </cofactor>
</comment>
<dbReference type="Gene3D" id="3.30.450.20">
    <property type="entry name" value="PAS domain"/>
    <property type="match status" value="2"/>
</dbReference>
<comment type="caution">
    <text evidence="8">The sequence shown here is derived from an EMBL/GenBank/DDBJ whole genome shotgun (WGS) entry which is preliminary data.</text>
</comment>
<evidence type="ECO:0000256" key="2">
    <source>
        <dbReference type="ARBA" id="ARBA00012528"/>
    </source>
</evidence>